<dbReference type="Gene3D" id="3.50.50.60">
    <property type="entry name" value="FAD/NAD(P)-binding domain"/>
    <property type="match status" value="1"/>
</dbReference>
<keyword evidence="3" id="KW-0560">Oxidoreductase</keyword>
<keyword evidence="4" id="KW-0520">NAD</keyword>
<dbReference type="Pfam" id="PF01494">
    <property type="entry name" value="FAD_binding_3"/>
    <property type="match status" value="1"/>
</dbReference>
<dbReference type="GO" id="GO:0016491">
    <property type="term" value="F:oxidoreductase activity"/>
    <property type="evidence" value="ECO:0007669"/>
    <property type="project" value="UniProtKB-KW"/>
</dbReference>
<organism evidence="6 7">
    <name type="scientific">Corynespora cassiicola Philippines</name>
    <dbReference type="NCBI Taxonomy" id="1448308"/>
    <lineage>
        <taxon>Eukaryota</taxon>
        <taxon>Fungi</taxon>
        <taxon>Dikarya</taxon>
        <taxon>Ascomycota</taxon>
        <taxon>Pezizomycotina</taxon>
        <taxon>Dothideomycetes</taxon>
        <taxon>Pleosporomycetidae</taxon>
        <taxon>Pleosporales</taxon>
        <taxon>Corynesporascaceae</taxon>
        <taxon>Corynespora</taxon>
    </lineage>
</organism>
<dbReference type="AlphaFoldDB" id="A0A2T2NSL3"/>
<dbReference type="PANTHER" id="PTHR43476">
    <property type="entry name" value="3-(3-HYDROXY-PHENYL)PROPIONATE/3-HYDROXYCINNAMIC ACID HYDROXYLASE"/>
    <property type="match status" value="1"/>
</dbReference>
<evidence type="ECO:0000256" key="4">
    <source>
        <dbReference type="ARBA" id="ARBA00023027"/>
    </source>
</evidence>
<accession>A0A2T2NSL3</accession>
<dbReference type="InterPro" id="IPR036188">
    <property type="entry name" value="FAD/NAD-bd_sf"/>
</dbReference>
<evidence type="ECO:0000256" key="3">
    <source>
        <dbReference type="ARBA" id="ARBA00023002"/>
    </source>
</evidence>
<dbReference type="EMBL" id="KZ678134">
    <property type="protein sequence ID" value="PSN68068.1"/>
    <property type="molecule type" value="Genomic_DNA"/>
</dbReference>
<evidence type="ECO:0000313" key="6">
    <source>
        <dbReference type="EMBL" id="PSN68068.1"/>
    </source>
</evidence>
<protein>
    <submittedName>
        <fullName evidence="6">FAD/NAD(P)-binding domain-containing protein</fullName>
    </submittedName>
</protein>
<keyword evidence="1" id="KW-0285">Flavoprotein</keyword>
<dbReference type="OrthoDB" id="10016252at2759"/>
<evidence type="ECO:0000313" key="7">
    <source>
        <dbReference type="Proteomes" id="UP000240883"/>
    </source>
</evidence>
<dbReference type="Gene3D" id="3.30.70.2450">
    <property type="match status" value="1"/>
</dbReference>
<dbReference type="PANTHER" id="PTHR43476:SF4">
    <property type="entry name" value="BLR0106 PROTEIN"/>
    <property type="match status" value="1"/>
</dbReference>
<keyword evidence="2" id="KW-0274">FAD</keyword>
<keyword evidence="7" id="KW-1185">Reference proteome</keyword>
<name>A0A2T2NSL3_CORCC</name>
<evidence type="ECO:0000259" key="5">
    <source>
        <dbReference type="Pfam" id="PF01494"/>
    </source>
</evidence>
<evidence type="ECO:0000256" key="1">
    <source>
        <dbReference type="ARBA" id="ARBA00022630"/>
    </source>
</evidence>
<sequence length="410" mass="45101">MKSVIIVGAGPSGLLLALNLARKGIQVRVLELSAELDNQPRATHYGPAAVHELRRSGILEEIQKQALMPNSVVWRDSDGNVLAELPQSAVASKDRVVSLPLNSVVKILYDAVCAQPTARVDFSHTVTEVSQDDDEAWVRVRTEPHEQDVKISASYIVGCDGASSIVRHSLFESEFPGFTWDLWLVATNVRFGGFSHAGWSDINFVIHPTDWFMAARLGGPDNLWRITYPEDAKLSREECAARVVDRLRSILPGHPGPDQFEVVNSSPYRVHQRCAPRFRSGRILLAADAAHLCNPMGGMGLTSGIVDVGGLSDCFIGIHQESATHEILEKYAEVRRNTYRDIVDPITTTNLKRLMMEPKQALATDPFLQACRSAKDSPEAAGKLAQSMRAAALLKHDFTQYYTTSSSISS</sequence>
<dbReference type="SUPFAM" id="SSF51905">
    <property type="entry name" value="FAD/NAD(P)-binding domain"/>
    <property type="match status" value="1"/>
</dbReference>
<dbReference type="InterPro" id="IPR050631">
    <property type="entry name" value="PheA/TfdB_FAD_monoxygenase"/>
</dbReference>
<dbReference type="PRINTS" id="PR00420">
    <property type="entry name" value="RNGMNOXGNASE"/>
</dbReference>
<dbReference type="GO" id="GO:0071949">
    <property type="term" value="F:FAD binding"/>
    <property type="evidence" value="ECO:0007669"/>
    <property type="project" value="InterPro"/>
</dbReference>
<proteinExistence type="predicted"/>
<feature type="domain" description="FAD-binding" evidence="5">
    <location>
        <begin position="3"/>
        <end position="344"/>
    </location>
</feature>
<dbReference type="Proteomes" id="UP000240883">
    <property type="component" value="Unassembled WGS sequence"/>
</dbReference>
<evidence type="ECO:0000256" key="2">
    <source>
        <dbReference type="ARBA" id="ARBA00022827"/>
    </source>
</evidence>
<dbReference type="STRING" id="1448308.A0A2T2NSL3"/>
<reference evidence="6 7" key="1">
    <citation type="journal article" date="2018" name="Front. Microbiol.">
        <title>Genome-Wide Analysis of Corynespora cassiicola Leaf Fall Disease Putative Effectors.</title>
        <authorList>
            <person name="Lopez D."/>
            <person name="Ribeiro S."/>
            <person name="Label P."/>
            <person name="Fumanal B."/>
            <person name="Venisse J.S."/>
            <person name="Kohler A."/>
            <person name="de Oliveira R.R."/>
            <person name="Labutti K."/>
            <person name="Lipzen A."/>
            <person name="Lail K."/>
            <person name="Bauer D."/>
            <person name="Ohm R.A."/>
            <person name="Barry K.W."/>
            <person name="Spatafora J."/>
            <person name="Grigoriev I.V."/>
            <person name="Martin F.M."/>
            <person name="Pujade-Renaud V."/>
        </authorList>
    </citation>
    <scope>NUCLEOTIDE SEQUENCE [LARGE SCALE GENOMIC DNA]</scope>
    <source>
        <strain evidence="6 7">Philippines</strain>
    </source>
</reference>
<gene>
    <name evidence="6" type="ORF">BS50DRAFT_665618</name>
</gene>
<dbReference type="InterPro" id="IPR002938">
    <property type="entry name" value="FAD-bd"/>
</dbReference>